<keyword evidence="2" id="KW-1185">Reference proteome</keyword>
<dbReference type="AlphaFoldDB" id="A0A7C8MRB4"/>
<gene>
    <name evidence="1" type="ORF">GQX73_g1802</name>
</gene>
<evidence type="ECO:0000313" key="1">
    <source>
        <dbReference type="EMBL" id="KAF2971692.1"/>
    </source>
</evidence>
<proteinExistence type="predicted"/>
<protein>
    <submittedName>
        <fullName evidence="1">Uncharacterized protein</fullName>
    </submittedName>
</protein>
<dbReference type="InParanoid" id="A0A7C8MRB4"/>
<organism evidence="1 2">
    <name type="scientific">Xylaria multiplex</name>
    <dbReference type="NCBI Taxonomy" id="323545"/>
    <lineage>
        <taxon>Eukaryota</taxon>
        <taxon>Fungi</taxon>
        <taxon>Dikarya</taxon>
        <taxon>Ascomycota</taxon>
        <taxon>Pezizomycotina</taxon>
        <taxon>Sordariomycetes</taxon>
        <taxon>Xylariomycetidae</taxon>
        <taxon>Xylariales</taxon>
        <taxon>Xylariaceae</taxon>
        <taxon>Xylaria</taxon>
    </lineage>
</organism>
<name>A0A7C8MRB4_9PEZI</name>
<comment type="caution">
    <text evidence="1">The sequence shown here is derived from an EMBL/GenBank/DDBJ whole genome shotgun (WGS) entry which is preliminary data.</text>
</comment>
<dbReference type="EMBL" id="WUBL01000011">
    <property type="protein sequence ID" value="KAF2971692.1"/>
    <property type="molecule type" value="Genomic_DNA"/>
</dbReference>
<evidence type="ECO:0000313" key="2">
    <source>
        <dbReference type="Proteomes" id="UP000481858"/>
    </source>
</evidence>
<reference evidence="1 2" key="1">
    <citation type="submission" date="2019-12" db="EMBL/GenBank/DDBJ databases">
        <title>Draft genome sequence of the ascomycete Xylaria multiplex DSM 110363.</title>
        <authorList>
            <person name="Buettner E."/>
            <person name="Kellner H."/>
        </authorList>
    </citation>
    <scope>NUCLEOTIDE SEQUENCE [LARGE SCALE GENOMIC DNA]</scope>
    <source>
        <strain evidence="1 2">DSM 110363</strain>
    </source>
</reference>
<sequence>MTARCGNCTGGTVPYNPTDQSQQQQQSNETIQCGGRHNSLNWWEDEYVCPSPRLPGQGEIIKIGDGTIVAGQSTESFADEVRISLCYQCYTLLKTREESCSAHSCRRTKEVGMPFKDMPPNAAEACEDFQALLVWWMDKVDHGADESIERRAKERVQEMRDDIPDYNSASMADLLKILQDQSKDTKS</sequence>
<dbReference type="OrthoDB" id="4772732at2759"/>
<accession>A0A7C8MRB4</accession>
<dbReference type="Proteomes" id="UP000481858">
    <property type="component" value="Unassembled WGS sequence"/>
</dbReference>